<evidence type="ECO:0000256" key="2">
    <source>
        <dbReference type="ARBA" id="ARBA00005189"/>
    </source>
</evidence>
<evidence type="ECO:0000313" key="8">
    <source>
        <dbReference type="EMBL" id="KNC78676.1"/>
    </source>
</evidence>
<protein>
    <recommendedName>
        <fullName evidence="5">phosphoethanolamine N-methyltransferase</fullName>
        <ecNumber evidence="5">2.1.1.103</ecNumber>
    </recommendedName>
</protein>
<dbReference type="PANTHER" id="PTHR44307:SF2">
    <property type="entry name" value="PHOSPHOETHANOLAMINE METHYLTRANSFERASE ISOFORM X1"/>
    <property type="match status" value="1"/>
</dbReference>
<gene>
    <name evidence="8" type="ORF">SARC_08901</name>
</gene>
<evidence type="ECO:0000256" key="1">
    <source>
        <dbReference type="ARBA" id="ARBA00004969"/>
    </source>
</evidence>
<dbReference type="OrthoDB" id="8300214at2759"/>
<dbReference type="Pfam" id="PF13489">
    <property type="entry name" value="Methyltransf_23"/>
    <property type="match status" value="1"/>
</dbReference>
<keyword evidence="3" id="KW-0489">Methyltransferase</keyword>
<name>A0A0L0FQ75_9EUKA</name>
<dbReference type="RefSeq" id="XP_014152578.1">
    <property type="nucleotide sequence ID" value="XM_014297103.1"/>
</dbReference>
<dbReference type="GeneID" id="25909405"/>
<dbReference type="Proteomes" id="UP000054560">
    <property type="component" value="Unassembled WGS sequence"/>
</dbReference>
<evidence type="ECO:0000256" key="3">
    <source>
        <dbReference type="ARBA" id="ARBA00022603"/>
    </source>
</evidence>
<dbReference type="CDD" id="cd02440">
    <property type="entry name" value="AdoMet_MTases"/>
    <property type="match status" value="1"/>
</dbReference>
<dbReference type="EMBL" id="KQ242444">
    <property type="protein sequence ID" value="KNC78676.1"/>
    <property type="molecule type" value="Genomic_DNA"/>
</dbReference>
<keyword evidence="4" id="KW-0808">Transferase</keyword>
<proteinExistence type="predicted"/>
<dbReference type="Gene3D" id="3.40.50.150">
    <property type="entry name" value="Vaccinia Virus protein VP39"/>
    <property type="match status" value="1"/>
</dbReference>
<accession>A0A0L0FQ75</accession>
<comment type="catalytic activity">
    <reaction evidence="7">
        <text>N-methylethanolamine phosphate + S-adenosyl-L-methionine = N,N-dimethylethanolamine phosphate + S-adenosyl-L-homocysteine + H(+)</text>
        <dbReference type="Rhea" id="RHEA:25321"/>
        <dbReference type="ChEBI" id="CHEBI:15378"/>
        <dbReference type="ChEBI" id="CHEBI:57781"/>
        <dbReference type="ChEBI" id="CHEBI:57856"/>
        <dbReference type="ChEBI" id="CHEBI:58641"/>
        <dbReference type="ChEBI" id="CHEBI:59789"/>
        <dbReference type="EC" id="2.1.1.103"/>
    </reaction>
    <physiologicalReaction direction="left-to-right" evidence="7">
        <dbReference type="Rhea" id="RHEA:25322"/>
    </physiologicalReaction>
</comment>
<evidence type="ECO:0000256" key="4">
    <source>
        <dbReference type="ARBA" id="ARBA00022679"/>
    </source>
</evidence>
<dbReference type="SUPFAM" id="SSF53335">
    <property type="entry name" value="S-adenosyl-L-methionine-dependent methyltransferases"/>
    <property type="match status" value="1"/>
</dbReference>
<dbReference type="PANTHER" id="PTHR44307">
    <property type="entry name" value="PHOSPHOETHANOLAMINE METHYLTRANSFERASE"/>
    <property type="match status" value="1"/>
</dbReference>
<comment type="pathway">
    <text evidence="2">Lipid metabolism.</text>
</comment>
<dbReference type="STRING" id="667725.A0A0L0FQ75"/>
<organism evidence="8 9">
    <name type="scientific">Sphaeroforma arctica JP610</name>
    <dbReference type="NCBI Taxonomy" id="667725"/>
    <lineage>
        <taxon>Eukaryota</taxon>
        <taxon>Ichthyosporea</taxon>
        <taxon>Ichthyophonida</taxon>
        <taxon>Sphaeroforma</taxon>
    </lineage>
</organism>
<comment type="pathway">
    <text evidence="1">Phospholipid metabolism; phosphatidylcholine biosynthesis.</text>
</comment>
<reference evidence="8 9" key="1">
    <citation type="submission" date="2011-02" db="EMBL/GenBank/DDBJ databases">
        <title>The Genome Sequence of Sphaeroforma arctica JP610.</title>
        <authorList>
            <consortium name="The Broad Institute Genome Sequencing Platform"/>
            <person name="Russ C."/>
            <person name="Cuomo C."/>
            <person name="Young S.K."/>
            <person name="Zeng Q."/>
            <person name="Gargeya S."/>
            <person name="Alvarado L."/>
            <person name="Berlin A."/>
            <person name="Chapman S.B."/>
            <person name="Chen Z."/>
            <person name="Freedman E."/>
            <person name="Gellesch M."/>
            <person name="Goldberg J."/>
            <person name="Griggs A."/>
            <person name="Gujja S."/>
            <person name="Heilman E."/>
            <person name="Heiman D."/>
            <person name="Howarth C."/>
            <person name="Mehta T."/>
            <person name="Neiman D."/>
            <person name="Pearson M."/>
            <person name="Roberts A."/>
            <person name="Saif S."/>
            <person name="Shea T."/>
            <person name="Shenoy N."/>
            <person name="Sisk P."/>
            <person name="Stolte C."/>
            <person name="Sykes S."/>
            <person name="White J."/>
            <person name="Yandava C."/>
            <person name="Burger G."/>
            <person name="Gray M.W."/>
            <person name="Holland P.W.H."/>
            <person name="King N."/>
            <person name="Lang F.B.F."/>
            <person name="Roger A.J."/>
            <person name="Ruiz-Trillo I."/>
            <person name="Haas B."/>
            <person name="Nusbaum C."/>
            <person name="Birren B."/>
        </authorList>
    </citation>
    <scope>NUCLEOTIDE SEQUENCE [LARGE SCALE GENOMIC DNA]</scope>
    <source>
        <strain evidence="8 9">JP610</strain>
    </source>
</reference>
<evidence type="ECO:0000256" key="6">
    <source>
        <dbReference type="ARBA" id="ARBA00047619"/>
    </source>
</evidence>
<keyword evidence="9" id="KW-1185">Reference proteome</keyword>
<sequence>MSERKKSAEVDIKTMRLYTATDRVLNDLRQETGWSEHASKPLSVDVLNRYDQYHYHGTQAVEEAAQLIDLTCADIVLDAGAGVGGTSRYLAAKYGCKVLAVEFQPDVNETSARLTRACEMGAKVTHLCGDFVEMFGTPQGDYTSAQEKVLKENGFQVGSFTVIFTFLVVLHIVDKAATFQSFYNALQSGSGRLVIEDFYQIRALSEVETETLADEVYCEKLTSIAQYTQDLQSAGFIDVQVTDLTASWTEFTSSRCHMFEEKMERHRRVYGPHVADGLLRFYKAVSTLFSEGALGGLRVTARKP</sequence>
<evidence type="ECO:0000256" key="7">
    <source>
        <dbReference type="ARBA" id="ARBA00047841"/>
    </source>
</evidence>
<evidence type="ECO:0000256" key="5">
    <source>
        <dbReference type="ARBA" id="ARBA00035674"/>
    </source>
</evidence>
<dbReference type="eggNOG" id="KOG1269">
    <property type="taxonomic scope" value="Eukaryota"/>
</dbReference>
<dbReference type="EC" id="2.1.1.103" evidence="5"/>
<evidence type="ECO:0000313" key="9">
    <source>
        <dbReference type="Proteomes" id="UP000054560"/>
    </source>
</evidence>
<dbReference type="GO" id="GO:0032259">
    <property type="term" value="P:methylation"/>
    <property type="evidence" value="ECO:0007669"/>
    <property type="project" value="UniProtKB-KW"/>
</dbReference>
<dbReference type="GO" id="GO:0000234">
    <property type="term" value="F:phosphoethanolamine N-methyltransferase activity"/>
    <property type="evidence" value="ECO:0007669"/>
    <property type="project" value="UniProtKB-EC"/>
</dbReference>
<dbReference type="InterPro" id="IPR029063">
    <property type="entry name" value="SAM-dependent_MTases_sf"/>
</dbReference>
<comment type="catalytic activity">
    <reaction evidence="6">
        <text>N,N-dimethylethanolamine phosphate + S-adenosyl-L-methionine = phosphocholine + S-adenosyl-L-homocysteine + H(+)</text>
        <dbReference type="Rhea" id="RHEA:25325"/>
        <dbReference type="ChEBI" id="CHEBI:15378"/>
        <dbReference type="ChEBI" id="CHEBI:57856"/>
        <dbReference type="ChEBI" id="CHEBI:58641"/>
        <dbReference type="ChEBI" id="CHEBI:59789"/>
        <dbReference type="ChEBI" id="CHEBI:295975"/>
        <dbReference type="EC" id="2.1.1.103"/>
    </reaction>
    <physiologicalReaction direction="left-to-right" evidence="6">
        <dbReference type="Rhea" id="RHEA:25326"/>
    </physiologicalReaction>
</comment>
<dbReference type="AlphaFoldDB" id="A0A0L0FQ75"/>